<evidence type="ECO:0000256" key="8">
    <source>
        <dbReference type="ARBA" id="ARBA00047009"/>
    </source>
</evidence>
<dbReference type="InterPro" id="IPR033648">
    <property type="entry name" value="AAR2_C"/>
</dbReference>
<proteinExistence type="inferred from homology"/>
<feature type="domain" description="AAR2 N-terminal" evidence="10">
    <location>
        <begin position="15"/>
        <end position="75"/>
    </location>
</feature>
<evidence type="ECO:0000256" key="7">
    <source>
        <dbReference type="ARBA" id="ARBA00030625"/>
    </source>
</evidence>
<keyword evidence="5" id="KW-0747">Spliceosome</keyword>
<keyword evidence="4" id="KW-0507">mRNA processing</keyword>
<dbReference type="Pfam" id="PF20981">
    <property type="entry name" value="AAR2_1st"/>
    <property type="match status" value="1"/>
</dbReference>
<comment type="subunit">
    <text evidence="8">Interacts with PRPF8 (via RNase H homology domain). Component of a U5 snRNP complex that contains PRPF8.</text>
</comment>
<evidence type="ECO:0000256" key="4">
    <source>
        <dbReference type="ARBA" id="ARBA00022664"/>
    </source>
</evidence>
<dbReference type="CDD" id="cd13778">
    <property type="entry name" value="Aar2_C"/>
    <property type="match status" value="1"/>
</dbReference>
<dbReference type="EMBL" id="OC986051">
    <property type="protein sequence ID" value="CAG4642706.1"/>
    <property type="molecule type" value="Genomic_DNA"/>
</dbReference>
<dbReference type="Gene3D" id="2.60.34.20">
    <property type="match status" value="1"/>
</dbReference>
<dbReference type="PANTHER" id="PTHR12689">
    <property type="entry name" value="A1 CISTRON SPLICING FACTOR AAR2-RELATED"/>
    <property type="match status" value="1"/>
</dbReference>
<evidence type="ECO:0000256" key="3">
    <source>
        <dbReference type="ARBA" id="ARBA00016372"/>
    </source>
</evidence>
<gene>
    <name evidence="11" type="primary">EOG090X0AVR</name>
</gene>
<evidence type="ECO:0000259" key="9">
    <source>
        <dbReference type="Pfam" id="PF05282"/>
    </source>
</evidence>
<comment type="function">
    <text evidence="1">Component of the U5 snRNP complex that is required for spliceosome assembly and for pre-mRNA splicing.</text>
</comment>
<sequence>MPAWAPGKSFIKEHTEWDPINEELIAIQSGDQIDRLKQNPQSLDPFLGPYPYANWKKWVSLSSKLTEEIVKRLEPHQKRINSAANLIASEVQLPSLTAGKRRILRADQENSLLPSLQEQPGTGLNFTSIPGSPFPDGATAAEITLHSLDTSYILEQILSCWETSNQLLGELQMAFLCFLVGEVYSAFEHWKKLVNIFCSADKFLLKDSKFVLEFIEDLYFQMREVPGDFFVDIVSQNNFLTQTLRVFFDNVSNCEKADVKLKKKCEQLKHYVTDKFQWDFEDEPEDEAPVIVYSEDM</sequence>
<evidence type="ECO:0000256" key="2">
    <source>
        <dbReference type="ARBA" id="ARBA00006281"/>
    </source>
</evidence>
<organism evidence="11">
    <name type="scientific">Evadne anonyx</name>
    <dbReference type="NCBI Taxonomy" id="141404"/>
    <lineage>
        <taxon>Eukaryota</taxon>
        <taxon>Metazoa</taxon>
        <taxon>Ecdysozoa</taxon>
        <taxon>Arthropoda</taxon>
        <taxon>Crustacea</taxon>
        <taxon>Branchiopoda</taxon>
        <taxon>Diplostraca</taxon>
        <taxon>Cladocera</taxon>
        <taxon>Onychopoda</taxon>
        <taxon>Podonidae</taxon>
        <taxon>Evadne</taxon>
    </lineage>
</organism>
<protein>
    <recommendedName>
        <fullName evidence="3">Protein AAR2 homolog</fullName>
    </recommendedName>
    <alternativeName>
        <fullName evidence="7">AAR2 splicing factor homolog</fullName>
    </alternativeName>
</protein>
<dbReference type="InterPro" id="IPR033647">
    <property type="entry name" value="Aar2_N"/>
</dbReference>
<name>A0A9N6WXM1_9CRUS</name>
<dbReference type="Pfam" id="PF05282">
    <property type="entry name" value="AAR2"/>
    <property type="match status" value="1"/>
</dbReference>
<evidence type="ECO:0000313" key="11">
    <source>
        <dbReference type="EMBL" id="CAG4642706.1"/>
    </source>
</evidence>
<dbReference type="InterPro" id="IPR007946">
    <property type="entry name" value="AAR2"/>
</dbReference>
<dbReference type="InterPro" id="IPR038514">
    <property type="entry name" value="AAR2_C_sf"/>
</dbReference>
<dbReference type="GO" id="GO:0000244">
    <property type="term" value="P:spliceosomal tri-snRNP complex assembly"/>
    <property type="evidence" value="ECO:0007669"/>
    <property type="project" value="TreeGrafter"/>
</dbReference>
<accession>A0A9N6WXM1</accession>
<evidence type="ECO:0000256" key="1">
    <source>
        <dbReference type="ARBA" id="ARBA00003708"/>
    </source>
</evidence>
<keyword evidence="6" id="KW-0508">mRNA splicing</keyword>
<dbReference type="Gene3D" id="1.25.40.550">
    <property type="entry name" value="Aar2, C-terminal domain-like"/>
    <property type="match status" value="1"/>
</dbReference>
<evidence type="ECO:0000259" key="10">
    <source>
        <dbReference type="Pfam" id="PF20981"/>
    </source>
</evidence>
<dbReference type="GO" id="GO:0005681">
    <property type="term" value="C:spliceosomal complex"/>
    <property type="evidence" value="ECO:0007669"/>
    <property type="project" value="UniProtKB-KW"/>
</dbReference>
<dbReference type="AlphaFoldDB" id="A0A9N6WXM1"/>
<comment type="similarity">
    <text evidence="2">Belongs to the AAR2 family.</text>
</comment>
<evidence type="ECO:0000256" key="5">
    <source>
        <dbReference type="ARBA" id="ARBA00022728"/>
    </source>
</evidence>
<dbReference type="PANTHER" id="PTHR12689:SF4">
    <property type="entry name" value="PROTEIN AAR2 HOMOLOG"/>
    <property type="match status" value="1"/>
</dbReference>
<reference evidence="11" key="1">
    <citation type="submission" date="2021-04" db="EMBL/GenBank/DDBJ databases">
        <authorList>
            <person name="Cornetti L."/>
        </authorList>
    </citation>
    <scope>NUCLEOTIDE SEQUENCE</scope>
</reference>
<dbReference type="InterPro" id="IPR038516">
    <property type="entry name" value="AAR2_N_sf"/>
</dbReference>
<dbReference type="FunFam" id="1.25.40.550:FF:000001">
    <property type="entry name" value="AAR2 splicing factor homolog"/>
    <property type="match status" value="1"/>
</dbReference>
<feature type="domain" description="AAR2 C-terminal" evidence="9">
    <location>
        <begin position="126"/>
        <end position="281"/>
    </location>
</feature>
<evidence type="ECO:0000256" key="6">
    <source>
        <dbReference type="ARBA" id="ARBA00023187"/>
    </source>
</evidence>